<evidence type="ECO:0000256" key="1">
    <source>
        <dbReference type="SAM" id="Phobius"/>
    </source>
</evidence>
<dbReference type="Proteomes" id="UP000886188">
    <property type="component" value="Unassembled WGS sequence"/>
</dbReference>
<protein>
    <recommendedName>
        <fullName evidence="3">Channel forming colicins domain-containing protein</fullName>
    </recommendedName>
</protein>
<comment type="caution">
    <text evidence="2">The sequence shown here is derived from an EMBL/GenBank/DDBJ whole genome shotgun (WGS) entry which is preliminary data.</text>
</comment>
<name>A0A7V1GEK1_9GAMM</name>
<dbReference type="RefSeq" id="WP_304181823.1">
    <property type="nucleotide sequence ID" value="NZ_DRGM01000099.1"/>
</dbReference>
<gene>
    <name evidence="2" type="ORF">ENH88_09110</name>
</gene>
<accession>A0A7V1GEK1</accession>
<dbReference type="EMBL" id="DRGM01000099">
    <property type="protein sequence ID" value="HEA16584.1"/>
    <property type="molecule type" value="Genomic_DNA"/>
</dbReference>
<evidence type="ECO:0008006" key="3">
    <source>
        <dbReference type="Google" id="ProtNLM"/>
    </source>
</evidence>
<reference evidence="2" key="1">
    <citation type="journal article" date="2020" name="mSystems">
        <title>Genome- and Community-Level Interaction Insights into Carbon Utilization and Element Cycling Functions of Hydrothermarchaeota in Hydrothermal Sediment.</title>
        <authorList>
            <person name="Zhou Z."/>
            <person name="Liu Y."/>
            <person name="Xu W."/>
            <person name="Pan J."/>
            <person name="Luo Z.H."/>
            <person name="Li M."/>
        </authorList>
    </citation>
    <scope>NUCLEOTIDE SEQUENCE [LARGE SCALE GENOMIC DNA]</scope>
    <source>
        <strain evidence="2">HyVt-346</strain>
    </source>
</reference>
<feature type="transmembrane region" description="Helical" evidence="1">
    <location>
        <begin position="299"/>
        <end position="323"/>
    </location>
</feature>
<sequence>MAIDIVICFDPVTKKAVQCKTDEKDTFSKDNSHIKNEVITSGTPYIWRKEYSTPLNAPSIEQKNILNQFSLLPAQSRRNIAGMLRDFGSETLLAISDFQAQVIPFLANNTHGLVGSGATSVQARSSKFVALASKYEVALKDIRAAHKSGTPKYHMVALEQKALAIFKELQVKYQAELQRFMNTNRASRRGTVWSNPNRGVHIAKSARHSTKLDISSTAEFKKIKYIENTGRWLGNGMILLDGVFRANSVYSDYRNGDDWQRSLSAELASFGASTTVGIATGTFITTHLAASTLLMLTPFGWVVAIGLGLVAGFVMSIGTNTLVKKTTENIYDRKPIHTGIL</sequence>
<keyword evidence="1" id="KW-0472">Membrane</keyword>
<dbReference type="AlphaFoldDB" id="A0A7V1GEK1"/>
<keyword evidence="1" id="KW-1133">Transmembrane helix</keyword>
<evidence type="ECO:0000313" key="2">
    <source>
        <dbReference type="EMBL" id="HEA16584.1"/>
    </source>
</evidence>
<keyword evidence="1" id="KW-0812">Transmembrane</keyword>
<organism evidence="2">
    <name type="scientific">Pseudoalteromonas prydzensis</name>
    <dbReference type="NCBI Taxonomy" id="182141"/>
    <lineage>
        <taxon>Bacteria</taxon>
        <taxon>Pseudomonadati</taxon>
        <taxon>Pseudomonadota</taxon>
        <taxon>Gammaproteobacteria</taxon>
        <taxon>Alteromonadales</taxon>
        <taxon>Pseudoalteromonadaceae</taxon>
        <taxon>Pseudoalteromonas</taxon>
    </lineage>
</organism>
<proteinExistence type="predicted"/>